<gene>
    <name evidence="2" type="ORF">BJX67DRAFT_190887</name>
</gene>
<dbReference type="Proteomes" id="UP001610432">
    <property type="component" value="Unassembled WGS sequence"/>
</dbReference>
<protein>
    <submittedName>
        <fullName evidence="2">Uncharacterized protein</fullName>
    </submittedName>
</protein>
<accession>A0ABR4LKJ8</accession>
<evidence type="ECO:0000313" key="3">
    <source>
        <dbReference type="Proteomes" id="UP001610432"/>
    </source>
</evidence>
<proteinExistence type="predicted"/>
<sequence length="218" mass="23448">MRARSNLSNHGSLRRCPASRVGALELQSAPPTMRSTAACPHVFDASAGSTRESARRTFTTASCPLYAARWSGGQPSACRTDGSAPRAINSCTIPRSPRLAAAPSGVQPPLSAFSMSIPRPSSKVTSLLVPHSTAFRRGILTLVVDCLDVRPWASRRADAQYPRARAATRESAVPRGVQDARSDRRARPRARSERSPCSLPPPRQRAVFDGIGRCTCSR</sequence>
<evidence type="ECO:0000256" key="1">
    <source>
        <dbReference type="SAM" id="MobiDB-lite"/>
    </source>
</evidence>
<name>A0ABR4LKJ8_9EURO</name>
<reference evidence="2 3" key="1">
    <citation type="submission" date="2024-07" db="EMBL/GenBank/DDBJ databases">
        <title>Section-level genome sequencing and comparative genomics of Aspergillus sections Usti and Cavernicolus.</title>
        <authorList>
            <consortium name="Lawrence Berkeley National Laboratory"/>
            <person name="Nybo J.L."/>
            <person name="Vesth T.C."/>
            <person name="Theobald S."/>
            <person name="Frisvad J.C."/>
            <person name="Larsen T.O."/>
            <person name="Kjaerboelling I."/>
            <person name="Rothschild-Mancinelli K."/>
            <person name="Lyhne E.K."/>
            <person name="Kogle M.E."/>
            <person name="Barry K."/>
            <person name="Clum A."/>
            <person name="Na H."/>
            <person name="Ledsgaard L."/>
            <person name="Lin J."/>
            <person name="Lipzen A."/>
            <person name="Kuo A."/>
            <person name="Riley R."/>
            <person name="Mondo S."/>
            <person name="Labutti K."/>
            <person name="Haridas S."/>
            <person name="Pangalinan J."/>
            <person name="Salamov A.A."/>
            <person name="Simmons B.A."/>
            <person name="Magnuson J.K."/>
            <person name="Chen J."/>
            <person name="Drula E."/>
            <person name="Henrissat B."/>
            <person name="Wiebenga A."/>
            <person name="Lubbers R.J."/>
            <person name="Gomes A.C."/>
            <person name="Macurrencykelacurrency M.R."/>
            <person name="Stajich J."/>
            <person name="Grigoriev I.V."/>
            <person name="Mortensen U.H."/>
            <person name="De Vries R.P."/>
            <person name="Baker S.E."/>
            <person name="Andersen M.R."/>
        </authorList>
    </citation>
    <scope>NUCLEOTIDE SEQUENCE [LARGE SCALE GENOMIC DNA]</scope>
    <source>
        <strain evidence="2 3">CBS 449.75</strain>
    </source>
</reference>
<evidence type="ECO:0000313" key="2">
    <source>
        <dbReference type="EMBL" id="KAL2865001.1"/>
    </source>
</evidence>
<dbReference type="RefSeq" id="XP_070883980.1">
    <property type="nucleotide sequence ID" value="XM_071025332.1"/>
</dbReference>
<comment type="caution">
    <text evidence="2">The sequence shown here is derived from an EMBL/GenBank/DDBJ whole genome shotgun (WGS) entry which is preliminary data.</text>
</comment>
<feature type="compositionally biased region" description="Basic and acidic residues" evidence="1">
    <location>
        <begin position="178"/>
        <end position="194"/>
    </location>
</feature>
<keyword evidence="3" id="KW-1185">Reference proteome</keyword>
<feature type="region of interest" description="Disordered" evidence="1">
    <location>
        <begin position="163"/>
        <end position="204"/>
    </location>
</feature>
<dbReference type="EMBL" id="JBFXLQ010000035">
    <property type="protein sequence ID" value="KAL2865001.1"/>
    <property type="molecule type" value="Genomic_DNA"/>
</dbReference>
<organism evidence="2 3">
    <name type="scientific">Aspergillus lucknowensis</name>
    <dbReference type="NCBI Taxonomy" id="176173"/>
    <lineage>
        <taxon>Eukaryota</taxon>
        <taxon>Fungi</taxon>
        <taxon>Dikarya</taxon>
        <taxon>Ascomycota</taxon>
        <taxon>Pezizomycotina</taxon>
        <taxon>Eurotiomycetes</taxon>
        <taxon>Eurotiomycetidae</taxon>
        <taxon>Eurotiales</taxon>
        <taxon>Aspergillaceae</taxon>
        <taxon>Aspergillus</taxon>
        <taxon>Aspergillus subgen. Nidulantes</taxon>
    </lineage>
</organism>
<dbReference type="GeneID" id="98140404"/>